<feature type="compositionally biased region" description="Low complexity" evidence="1">
    <location>
        <begin position="1"/>
        <end position="22"/>
    </location>
</feature>
<dbReference type="SUPFAM" id="SSF47473">
    <property type="entry name" value="EF-hand"/>
    <property type="match status" value="1"/>
</dbReference>
<proteinExistence type="predicted"/>
<evidence type="ECO:0000313" key="2">
    <source>
        <dbReference type="EMBL" id="GMH49562.1"/>
    </source>
</evidence>
<dbReference type="Gene3D" id="1.10.238.10">
    <property type="entry name" value="EF-hand"/>
    <property type="match status" value="1"/>
</dbReference>
<evidence type="ECO:0000256" key="1">
    <source>
        <dbReference type="SAM" id="MobiDB-lite"/>
    </source>
</evidence>
<comment type="caution">
    <text evidence="2">The sequence shown here is derived from an EMBL/GenBank/DDBJ whole genome shotgun (WGS) entry which is preliminary data.</text>
</comment>
<dbReference type="EMBL" id="BRXX01000599">
    <property type="protein sequence ID" value="GMH49562.1"/>
    <property type="molecule type" value="Genomic_DNA"/>
</dbReference>
<feature type="compositionally biased region" description="Low complexity" evidence="1">
    <location>
        <begin position="368"/>
        <end position="411"/>
    </location>
</feature>
<accession>A0A9W7DP86</accession>
<dbReference type="PANTHER" id="PTHR48209:SF2">
    <property type="entry name" value="FI24008P1"/>
    <property type="match status" value="1"/>
</dbReference>
<feature type="compositionally biased region" description="Acidic residues" evidence="1">
    <location>
        <begin position="430"/>
        <end position="467"/>
    </location>
</feature>
<feature type="non-terminal residue" evidence="2">
    <location>
        <position position="582"/>
    </location>
</feature>
<feature type="compositionally biased region" description="Low complexity" evidence="1">
    <location>
        <begin position="30"/>
        <end position="58"/>
    </location>
</feature>
<feature type="region of interest" description="Disordered" evidence="1">
    <location>
        <begin position="368"/>
        <end position="476"/>
    </location>
</feature>
<dbReference type="AlphaFoldDB" id="A0A9W7DP86"/>
<reference evidence="3" key="1">
    <citation type="journal article" date="2023" name="Commun. Biol.">
        <title>Genome analysis of Parmales, the sister group of diatoms, reveals the evolutionary specialization of diatoms from phago-mixotrophs to photoautotrophs.</title>
        <authorList>
            <person name="Ban H."/>
            <person name="Sato S."/>
            <person name="Yoshikawa S."/>
            <person name="Yamada K."/>
            <person name="Nakamura Y."/>
            <person name="Ichinomiya M."/>
            <person name="Sato N."/>
            <person name="Blanc-Mathieu R."/>
            <person name="Endo H."/>
            <person name="Kuwata A."/>
            <person name="Ogata H."/>
        </authorList>
    </citation>
    <scope>NUCLEOTIDE SEQUENCE [LARGE SCALE GENOMIC DNA]</scope>
    <source>
        <strain evidence="3">NIES 3699</strain>
    </source>
</reference>
<feature type="region of interest" description="Disordered" evidence="1">
    <location>
        <begin position="1"/>
        <end position="79"/>
    </location>
</feature>
<gene>
    <name evidence="2" type="ORF">TrVE_jg14284</name>
</gene>
<dbReference type="PANTHER" id="PTHR48209">
    <property type="entry name" value="AGL056WP"/>
    <property type="match status" value="1"/>
</dbReference>
<keyword evidence="3" id="KW-1185">Reference proteome</keyword>
<evidence type="ECO:0000313" key="3">
    <source>
        <dbReference type="Proteomes" id="UP001165160"/>
    </source>
</evidence>
<dbReference type="Gene3D" id="4.10.1060.10">
    <property type="entry name" value="Zinc finger, RanBP2-type"/>
    <property type="match status" value="1"/>
</dbReference>
<protein>
    <submittedName>
        <fullName evidence="2">Uncharacterized protein</fullName>
    </submittedName>
</protein>
<name>A0A9W7DP86_9STRA</name>
<sequence length="582" mass="61282">GGAPAAAPAAAPVGGFTFGGAPAPTPVPAPAVSSTGFSFGSAAPAPGPAPAQSSSTSSSGGGFTFGSPAPKPPPVVSVDYKTLPTPDNAINRKITSSFGTSPPKEKEALSIWEAGLRASKAWDTIDPTSSTLPPSSMSDILSELGENFHGDELDAQIEKCTVEGKLSKEKFMSWYVDFLEEDDESVADSEIAEEKENAENAYDDVADDGVVKADDFDKLFEALGSTYDPDDHSRYLVKVKGSDGNIDKKMFVAWYVDWLFGDNEDDIGSDEEVEVEVEDEEKTTSAPTGSGWGNAFGKTSGWKCEVCMCVNIPEDKLACPACETVRPGKEKEVEASKPKSVTSASGVFAFGGVPAAASSSPAPTGGFTFGSAPAAAPASTGEFTFGSATATPAPAPASSSGFNFNSNSPAAPKLNFAFGSPTATTKKTDEDEDSEDEEEDEDYEEEEEDDDDEDEEDDEESSSDTDEGFVAPNPLDAKALDAWKTVAGAIDTKLPSSKMEDLLSELGENFHGEELDAQIEKCVQSGHQDRVGGATLQRDKFVKWYVDFCGDDDDESIADSEIAEEKENAENAYDDVADDGVV</sequence>
<feature type="non-terminal residue" evidence="2">
    <location>
        <position position="1"/>
    </location>
</feature>
<organism evidence="2 3">
    <name type="scientific">Triparma verrucosa</name>
    <dbReference type="NCBI Taxonomy" id="1606542"/>
    <lineage>
        <taxon>Eukaryota</taxon>
        <taxon>Sar</taxon>
        <taxon>Stramenopiles</taxon>
        <taxon>Ochrophyta</taxon>
        <taxon>Bolidophyceae</taxon>
        <taxon>Parmales</taxon>
        <taxon>Triparmaceae</taxon>
        <taxon>Triparma</taxon>
    </lineage>
</organism>
<dbReference type="InterPro" id="IPR011992">
    <property type="entry name" value="EF-hand-dom_pair"/>
</dbReference>
<dbReference type="Proteomes" id="UP001165160">
    <property type="component" value="Unassembled WGS sequence"/>
</dbReference>